<dbReference type="EMBL" id="UXAW01000051">
    <property type="protein sequence ID" value="VDC25105.1"/>
    <property type="molecule type" value="Genomic_DNA"/>
</dbReference>
<feature type="transmembrane region" description="Helical" evidence="3">
    <location>
        <begin position="62"/>
        <end position="88"/>
    </location>
</feature>
<keyword evidence="1" id="KW-0175">Coiled coil</keyword>
<evidence type="ECO:0008006" key="6">
    <source>
        <dbReference type="Google" id="ProtNLM"/>
    </source>
</evidence>
<keyword evidence="3" id="KW-0472">Membrane</keyword>
<evidence type="ECO:0000256" key="2">
    <source>
        <dbReference type="SAM" id="MobiDB-lite"/>
    </source>
</evidence>
<dbReference type="Proteomes" id="UP000277498">
    <property type="component" value="Unassembled WGS sequence"/>
</dbReference>
<feature type="region of interest" description="Disordered" evidence="2">
    <location>
        <begin position="197"/>
        <end position="240"/>
    </location>
</feature>
<evidence type="ECO:0000256" key="1">
    <source>
        <dbReference type="SAM" id="Coils"/>
    </source>
</evidence>
<feature type="transmembrane region" description="Helical" evidence="3">
    <location>
        <begin position="21"/>
        <end position="50"/>
    </location>
</feature>
<evidence type="ECO:0000313" key="4">
    <source>
        <dbReference type="EMBL" id="VDC25105.1"/>
    </source>
</evidence>
<reference evidence="4 5" key="1">
    <citation type="submission" date="2018-11" db="EMBL/GenBank/DDBJ databases">
        <authorList>
            <person name="Criscuolo A."/>
        </authorList>
    </citation>
    <scope>NUCLEOTIDE SEQUENCE [LARGE SCALE GENOMIC DNA]</scope>
    <source>
        <strain evidence="4">ACIP111625</strain>
    </source>
</reference>
<dbReference type="AlphaFoldDB" id="A0A3P5WTV4"/>
<organism evidence="4 5">
    <name type="scientific">Pseudogemmobacter humi</name>
    <dbReference type="NCBI Taxonomy" id="2483812"/>
    <lineage>
        <taxon>Bacteria</taxon>
        <taxon>Pseudomonadati</taxon>
        <taxon>Pseudomonadota</taxon>
        <taxon>Alphaproteobacteria</taxon>
        <taxon>Rhodobacterales</taxon>
        <taxon>Paracoccaceae</taxon>
        <taxon>Pseudogemmobacter</taxon>
    </lineage>
</organism>
<evidence type="ECO:0000313" key="5">
    <source>
        <dbReference type="Proteomes" id="UP000277498"/>
    </source>
</evidence>
<feature type="coiled-coil region" evidence="1">
    <location>
        <begin position="280"/>
        <end position="319"/>
    </location>
</feature>
<protein>
    <recommendedName>
        <fullName evidence="6">PhnA-like protein</fullName>
    </recommendedName>
</protein>
<feature type="transmembrane region" description="Helical" evidence="3">
    <location>
        <begin position="323"/>
        <end position="346"/>
    </location>
</feature>
<dbReference type="RefSeq" id="WP_233352154.1">
    <property type="nucleotide sequence ID" value="NZ_UXAW01000051.1"/>
</dbReference>
<accession>A0A3P5WTV4</accession>
<keyword evidence="3" id="KW-0812">Transmembrane</keyword>
<name>A0A3P5WTV4_9RHOB</name>
<sequence>MERTETMTAASAPRRELPGSYIDWPAVLGGAVVAAAIAGLFTAFGAALGLTTISAEPGEGSFSLWLIVTAIWIVISLVASYLAGGYVAGRMRRRLDDASAEEVSARDGINGLVVWGVGMLVTAWMAAGAIGGAASAVGTAATAVGSAVGGVAQATGSALGGAASAVGGAVSGGTDEGLLDYIGGTLMRPALSGVQEGAAAPAAPAPAPATPESGTAVTPAPAPAAPVPAAPVPAAPAADPAELSRQTGIILGNVLRTGEISEEDRAFLIRAVAERSGQSEAEVEARVEQAVEAVQEARAEAARLAAEAEQAAIDAAETARVSAILSAFLLTAAALVAAVAAVSGAVRGGRHRDEGRLFGGFTYRF</sequence>
<gene>
    <name evidence="4" type="ORF">XINFAN_01383</name>
</gene>
<proteinExistence type="predicted"/>
<evidence type="ECO:0000256" key="3">
    <source>
        <dbReference type="SAM" id="Phobius"/>
    </source>
</evidence>
<keyword evidence="3" id="KW-1133">Transmembrane helix</keyword>
<feature type="transmembrane region" description="Helical" evidence="3">
    <location>
        <begin position="109"/>
        <end position="127"/>
    </location>
</feature>
<feature type="compositionally biased region" description="Pro residues" evidence="2">
    <location>
        <begin position="220"/>
        <end position="234"/>
    </location>
</feature>
<keyword evidence="5" id="KW-1185">Reference proteome</keyword>